<dbReference type="EMBL" id="FOBN01000004">
    <property type="protein sequence ID" value="SEM05986.1"/>
    <property type="molecule type" value="Genomic_DNA"/>
</dbReference>
<dbReference type="AlphaFoldDB" id="A0A1H7V9X6"/>
<name>A0A1H7V9X6_9PAST</name>
<dbReference type="Proteomes" id="UP000198883">
    <property type="component" value="Unassembled WGS sequence"/>
</dbReference>
<dbReference type="InterPro" id="IPR045958">
    <property type="entry name" value="DUF6378"/>
</dbReference>
<organism evidence="2 3">
    <name type="scientific">Phocoenobacter skyensis</name>
    <dbReference type="NCBI Taxonomy" id="97481"/>
    <lineage>
        <taxon>Bacteria</taxon>
        <taxon>Pseudomonadati</taxon>
        <taxon>Pseudomonadota</taxon>
        <taxon>Gammaproteobacteria</taxon>
        <taxon>Pasteurellales</taxon>
        <taxon>Pasteurellaceae</taxon>
        <taxon>Phocoenobacter</taxon>
    </lineage>
</organism>
<protein>
    <recommendedName>
        <fullName evidence="1">DUF6378 domain-containing protein</fullName>
    </recommendedName>
</protein>
<accession>A0A1H7V9X6</accession>
<proteinExistence type="predicted"/>
<gene>
    <name evidence="2" type="ORF">SAMN05444853_10431</name>
</gene>
<reference evidence="3" key="1">
    <citation type="submission" date="2016-10" db="EMBL/GenBank/DDBJ databases">
        <authorList>
            <person name="Varghese N."/>
            <person name="Submissions S."/>
        </authorList>
    </citation>
    <scope>NUCLEOTIDE SEQUENCE [LARGE SCALE GENOMIC DNA]</scope>
    <source>
        <strain evidence="3">DSM 24204</strain>
    </source>
</reference>
<dbReference type="STRING" id="97481.SAMN05444853_10431"/>
<dbReference type="RefSeq" id="WP_176673510.1">
    <property type="nucleotide sequence ID" value="NZ_CP016180.1"/>
</dbReference>
<sequence length="101" mass="11064">MKNNTVQETLEKRGETYGNFEDVAQTSQDLKSVVIHAGNRGKLTDVQREALEMICVKLARIAIGNPNYEDNWLDIAGYATLVVDSIAGEGVENGNNSNYSS</sequence>
<evidence type="ECO:0000313" key="3">
    <source>
        <dbReference type="Proteomes" id="UP000198883"/>
    </source>
</evidence>
<evidence type="ECO:0000313" key="2">
    <source>
        <dbReference type="EMBL" id="SEM05986.1"/>
    </source>
</evidence>
<dbReference type="GeneID" id="83545340"/>
<feature type="domain" description="DUF6378" evidence="1">
    <location>
        <begin position="10"/>
        <end position="82"/>
    </location>
</feature>
<evidence type="ECO:0000259" key="1">
    <source>
        <dbReference type="Pfam" id="PF19905"/>
    </source>
</evidence>
<dbReference type="Pfam" id="PF19905">
    <property type="entry name" value="DUF6378"/>
    <property type="match status" value="1"/>
</dbReference>